<evidence type="ECO:0000313" key="2">
    <source>
        <dbReference type="EMBL" id="KAK3240906.1"/>
    </source>
</evidence>
<feature type="compositionally biased region" description="Basic and acidic residues" evidence="1">
    <location>
        <begin position="69"/>
        <end position="78"/>
    </location>
</feature>
<feature type="region of interest" description="Disordered" evidence="1">
    <location>
        <begin position="1"/>
        <end position="86"/>
    </location>
</feature>
<dbReference type="AlphaFoldDB" id="A0AAE0EUA6"/>
<keyword evidence="3" id="KW-1185">Reference proteome</keyword>
<reference evidence="2 3" key="1">
    <citation type="journal article" date="2015" name="Genome Biol. Evol.">
        <title>Comparative Genomics of a Bacterivorous Green Alga Reveals Evolutionary Causalities and Consequences of Phago-Mixotrophic Mode of Nutrition.</title>
        <authorList>
            <person name="Burns J.A."/>
            <person name="Paasch A."/>
            <person name="Narechania A."/>
            <person name="Kim E."/>
        </authorList>
    </citation>
    <scope>NUCLEOTIDE SEQUENCE [LARGE SCALE GENOMIC DNA]</scope>
    <source>
        <strain evidence="2 3">PLY_AMNH</strain>
    </source>
</reference>
<gene>
    <name evidence="2" type="ORF">CYMTET_49292</name>
</gene>
<accession>A0AAE0EUA6</accession>
<protein>
    <submittedName>
        <fullName evidence="2">Uncharacterized protein</fullName>
    </submittedName>
</protein>
<dbReference type="EMBL" id="LGRX02033520">
    <property type="protein sequence ID" value="KAK3240906.1"/>
    <property type="molecule type" value="Genomic_DNA"/>
</dbReference>
<sequence length="228" mass="25564">MRAEGPQGARKRGEGKNCGPKARASWERRGGEKIVGRPESREKRKGKLSRTGPGTRGRGNAGKTRRSREKGGGRERVAGRRPAGAWKGWGSWAKARATWGKRGGEKIAGRHRAEEAKNFLKELQKMVIVVRVLGLSYLLRHVKIMPLFQQTVNTLPREVQEKEIYFHDVLFNTVLTEELHNNTLAEENFPLLFKHQAELTTKMHLGVNLTVASAHHGNGRAAFHSLLK</sequence>
<comment type="caution">
    <text evidence="2">The sequence shown here is derived from an EMBL/GenBank/DDBJ whole genome shotgun (WGS) entry which is preliminary data.</text>
</comment>
<organism evidence="2 3">
    <name type="scientific">Cymbomonas tetramitiformis</name>
    <dbReference type="NCBI Taxonomy" id="36881"/>
    <lineage>
        <taxon>Eukaryota</taxon>
        <taxon>Viridiplantae</taxon>
        <taxon>Chlorophyta</taxon>
        <taxon>Pyramimonadophyceae</taxon>
        <taxon>Pyramimonadales</taxon>
        <taxon>Pyramimonadaceae</taxon>
        <taxon>Cymbomonas</taxon>
    </lineage>
</organism>
<evidence type="ECO:0000256" key="1">
    <source>
        <dbReference type="SAM" id="MobiDB-lite"/>
    </source>
</evidence>
<proteinExistence type="predicted"/>
<evidence type="ECO:0000313" key="3">
    <source>
        <dbReference type="Proteomes" id="UP001190700"/>
    </source>
</evidence>
<feature type="compositionally biased region" description="Basic and acidic residues" evidence="1">
    <location>
        <begin position="24"/>
        <end position="42"/>
    </location>
</feature>
<name>A0AAE0EUA6_9CHLO</name>
<dbReference type="Proteomes" id="UP001190700">
    <property type="component" value="Unassembled WGS sequence"/>
</dbReference>